<feature type="domain" description="HTH marR-type" evidence="1">
    <location>
        <begin position="59"/>
        <end position="159"/>
    </location>
</feature>
<dbReference type="SUPFAM" id="SSF46785">
    <property type="entry name" value="Winged helix' DNA-binding domain"/>
    <property type="match status" value="1"/>
</dbReference>
<sequence length="188" mass="21005">MVKKGDRARESAVASDDAGDVDRRWHLAGDPLEVRLTELEYALMRSFESFGRWQAECLALSAGIQASGPENALLHVVRMKDRPKSVKELARLTNREDIPNIQYGLRKLMKAGLVEREGASRTGVVYSVTEKGREVTDRYARARRELLVALVARLDDPERGFGEAAQVLDLLSGLYDRAALTAATHRRE</sequence>
<evidence type="ECO:0000259" key="1">
    <source>
        <dbReference type="SMART" id="SM00347"/>
    </source>
</evidence>
<reference evidence="2 3" key="1">
    <citation type="submission" date="2018-07" db="EMBL/GenBank/DDBJ databases">
        <title>Rhodosalinus sp. strain E84T genomic sequence and assembly.</title>
        <authorList>
            <person name="Liu Z.-W."/>
            <person name="Lu D.-C."/>
        </authorList>
    </citation>
    <scope>NUCLEOTIDE SEQUENCE [LARGE SCALE GENOMIC DNA]</scope>
    <source>
        <strain evidence="2 3">E84</strain>
    </source>
</reference>
<dbReference type="AlphaFoldDB" id="A0A365UC03"/>
<accession>A0A365UC03</accession>
<dbReference type="InterPro" id="IPR036390">
    <property type="entry name" value="WH_DNA-bd_sf"/>
</dbReference>
<dbReference type="Pfam" id="PF13463">
    <property type="entry name" value="HTH_27"/>
    <property type="match status" value="1"/>
</dbReference>
<proteinExistence type="predicted"/>
<dbReference type="EMBL" id="QNTQ01000002">
    <property type="protein sequence ID" value="RBI86947.1"/>
    <property type="molecule type" value="Genomic_DNA"/>
</dbReference>
<dbReference type="GO" id="GO:0003700">
    <property type="term" value="F:DNA-binding transcription factor activity"/>
    <property type="evidence" value="ECO:0007669"/>
    <property type="project" value="InterPro"/>
</dbReference>
<evidence type="ECO:0000313" key="3">
    <source>
        <dbReference type="Proteomes" id="UP000253370"/>
    </source>
</evidence>
<dbReference type="Proteomes" id="UP000253370">
    <property type="component" value="Unassembled WGS sequence"/>
</dbReference>
<dbReference type="Gene3D" id="1.10.10.10">
    <property type="entry name" value="Winged helix-like DNA-binding domain superfamily/Winged helix DNA-binding domain"/>
    <property type="match status" value="1"/>
</dbReference>
<gene>
    <name evidence="2" type="ORF">DRV85_02140</name>
</gene>
<keyword evidence="3" id="KW-1185">Reference proteome</keyword>
<dbReference type="OrthoDB" id="4550442at2"/>
<evidence type="ECO:0000313" key="2">
    <source>
        <dbReference type="EMBL" id="RBI86947.1"/>
    </source>
</evidence>
<dbReference type="RefSeq" id="WP_113287795.1">
    <property type="nucleotide sequence ID" value="NZ_QNTQ01000002.1"/>
</dbReference>
<comment type="caution">
    <text evidence="2">The sequence shown here is derived from an EMBL/GenBank/DDBJ whole genome shotgun (WGS) entry which is preliminary data.</text>
</comment>
<name>A0A365UC03_9RHOB</name>
<dbReference type="SMART" id="SM00347">
    <property type="entry name" value="HTH_MARR"/>
    <property type="match status" value="1"/>
</dbReference>
<organism evidence="2 3">
    <name type="scientific">Rhodosalinus halophilus</name>
    <dbReference type="NCBI Taxonomy" id="2259333"/>
    <lineage>
        <taxon>Bacteria</taxon>
        <taxon>Pseudomonadati</taxon>
        <taxon>Pseudomonadota</taxon>
        <taxon>Alphaproteobacteria</taxon>
        <taxon>Rhodobacterales</taxon>
        <taxon>Paracoccaceae</taxon>
        <taxon>Rhodosalinus</taxon>
    </lineage>
</organism>
<dbReference type="InterPro" id="IPR000835">
    <property type="entry name" value="HTH_MarR-typ"/>
</dbReference>
<protein>
    <recommendedName>
        <fullName evidence="1">HTH marR-type domain-containing protein</fullName>
    </recommendedName>
</protein>
<dbReference type="InterPro" id="IPR036388">
    <property type="entry name" value="WH-like_DNA-bd_sf"/>
</dbReference>